<protein>
    <submittedName>
        <fullName evidence="2">Uncharacterized protein</fullName>
    </submittedName>
</protein>
<name>A0A481YRM4_9VIRU</name>
<evidence type="ECO:0000313" key="2">
    <source>
        <dbReference type="EMBL" id="QBK85577.1"/>
    </source>
</evidence>
<gene>
    <name evidence="2" type="ORF">LCMAC101_01720</name>
</gene>
<feature type="transmembrane region" description="Helical" evidence="1">
    <location>
        <begin position="62"/>
        <end position="80"/>
    </location>
</feature>
<dbReference type="EMBL" id="MK500327">
    <property type="protein sequence ID" value="QBK85577.1"/>
    <property type="molecule type" value="Genomic_DNA"/>
</dbReference>
<keyword evidence="1" id="KW-1133">Transmembrane helix</keyword>
<sequence>MGVKYIDWWTLGHFICGIMSTMTISPRDPWLGVLVGNIIHAYTEFNENQYIKGVLKESNENHIGDIIFFFLGSLVGILFTPITIKYWIVRLIFLMILIAISIQEWGREFKSWPFYSAFS</sequence>
<organism evidence="2">
    <name type="scientific">Marseillevirus LCMAC101</name>
    <dbReference type="NCBI Taxonomy" id="2506602"/>
    <lineage>
        <taxon>Viruses</taxon>
        <taxon>Varidnaviria</taxon>
        <taxon>Bamfordvirae</taxon>
        <taxon>Nucleocytoviricota</taxon>
        <taxon>Megaviricetes</taxon>
        <taxon>Pimascovirales</taxon>
        <taxon>Pimascovirales incertae sedis</taxon>
        <taxon>Marseilleviridae</taxon>
    </lineage>
</organism>
<accession>A0A481YRM4</accession>
<proteinExistence type="predicted"/>
<reference evidence="2" key="1">
    <citation type="journal article" date="2019" name="MBio">
        <title>Virus Genomes from Deep Sea Sediments Expand the Ocean Megavirome and Support Independent Origins of Viral Gigantism.</title>
        <authorList>
            <person name="Backstrom D."/>
            <person name="Yutin N."/>
            <person name="Jorgensen S.L."/>
            <person name="Dharamshi J."/>
            <person name="Homa F."/>
            <person name="Zaremba-Niedwiedzka K."/>
            <person name="Spang A."/>
            <person name="Wolf Y.I."/>
            <person name="Koonin E.V."/>
            <person name="Ettema T.J."/>
        </authorList>
    </citation>
    <scope>NUCLEOTIDE SEQUENCE</scope>
</reference>
<keyword evidence="1" id="KW-0812">Transmembrane</keyword>
<feature type="transmembrane region" description="Helical" evidence="1">
    <location>
        <begin position="87"/>
        <end position="106"/>
    </location>
</feature>
<keyword evidence="1" id="KW-0472">Membrane</keyword>
<evidence type="ECO:0000256" key="1">
    <source>
        <dbReference type="SAM" id="Phobius"/>
    </source>
</evidence>